<organism evidence="20 21">
    <name type="scientific">Talaromyces atroroseus</name>
    <dbReference type="NCBI Taxonomy" id="1441469"/>
    <lineage>
        <taxon>Eukaryota</taxon>
        <taxon>Fungi</taxon>
        <taxon>Dikarya</taxon>
        <taxon>Ascomycota</taxon>
        <taxon>Pezizomycotina</taxon>
        <taxon>Eurotiomycetes</taxon>
        <taxon>Eurotiomycetidae</taxon>
        <taxon>Eurotiales</taxon>
        <taxon>Trichocomaceae</taxon>
        <taxon>Talaromyces</taxon>
        <taxon>Talaromyces sect. Trachyspermi</taxon>
    </lineage>
</organism>
<feature type="domain" description="Acyl-CoA oxidase C-terminal" evidence="16">
    <location>
        <begin position="511"/>
        <end position="686"/>
    </location>
</feature>
<evidence type="ECO:0000256" key="6">
    <source>
        <dbReference type="ARBA" id="ARBA00022630"/>
    </source>
</evidence>
<evidence type="ECO:0000256" key="5">
    <source>
        <dbReference type="ARBA" id="ARBA00006288"/>
    </source>
</evidence>
<dbReference type="InterPro" id="IPR037069">
    <property type="entry name" value="AcylCoA_DH/ox_N_sf"/>
</dbReference>
<gene>
    <name evidence="20" type="ORF">UA08_08062</name>
</gene>
<keyword evidence="10" id="KW-0443">Lipid metabolism</keyword>
<name>A0A225ASZ7_TALAT</name>
<dbReference type="SUPFAM" id="SSF47203">
    <property type="entry name" value="Acyl-CoA dehydrogenase C-terminal domain-like"/>
    <property type="match status" value="2"/>
</dbReference>
<dbReference type="GO" id="GO:0003997">
    <property type="term" value="F:acyl-CoA oxidase activity"/>
    <property type="evidence" value="ECO:0007669"/>
    <property type="project" value="UniProtKB-EC"/>
</dbReference>
<dbReference type="AlphaFoldDB" id="A0A225ASZ7"/>
<protein>
    <recommendedName>
        <fullName evidence="12">Acyl-coenzyme A oxidase</fullName>
    </recommendedName>
</protein>
<dbReference type="Gene3D" id="1.10.540.10">
    <property type="entry name" value="Acyl-CoA dehydrogenase/oxidase, N-terminal domain"/>
    <property type="match status" value="1"/>
</dbReference>
<keyword evidence="8" id="KW-0276">Fatty acid metabolism</keyword>
<dbReference type="InterPro" id="IPR009100">
    <property type="entry name" value="AcylCoA_DH/oxidase_NM_dom_sf"/>
</dbReference>
<dbReference type="FunFam" id="1.20.140.10:FF:000015">
    <property type="entry name" value="Acyl-coenzyme A oxidase"/>
    <property type="match status" value="1"/>
</dbReference>
<keyword evidence="9" id="KW-0560">Oxidoreductase</keyword>
<sequence>MPSSPPSWVQALKPSGPQGSELLANERAQSNIAVNALAELLHTREKLERQEQLVAVLSSDKVFDKSQSQSLGRVERIQRALAKAKRIRQLAVEGQWSLEKYHAAHALLGEPTPYALHASMFLVTLREQCNAEQKKLFLEPAENYQIIGCYAQTELGHGSNVRGLETTATWNPEDKTFTLHSPSLTASKWWIGSLGRTANYAVVMAQLFIGGKNYGPHPFVVQIRDLETHQPLENVYVGDIGPKFGYNTMDNGFLLFNKLKIPHISMLARFSQVDPETSKYVRPALPTLVYGTMTWVRSNIVLDAGSVLAHGVTIATRYCAVRRQFQDRDADKNAGETQVLNYKMVQVRLLPLLASMYALHFTGRGMMKLYEENQSRLSTSSQSGQDSRSPGPEELRAGADLLADLHATSCGLKALASTTAGEGLEICRRACGGHGYSSYSGIGPHYSDYLPTLTWEGDNYMLTQQVARYLLKAARAVLAGKGTGNDTSQIMQTYLARKDKGASFDILGIDQDIVAAFAWRTAHLTFEALKHRDVEKRSWNSLLVDFWRLSTAHSQYLVVKNFYEAVSSPELTSSVDGPTADVLRKLFRLYCLYTLEREATEFFSSGAVTVRQITLTRTKAVLSLLDEIRPHAVSLVDAWKIPDWVLDSSLGRSDGQVYEDLFRRASQENPVNDLIFDPYPWNEAVLKKPLSKL</sequence>
<proteinExistence type="inferred from homology"/>
<evidence type="ECO:0000256" key="4">
    <source>
        <dbReference type="ARBA" id="ARBA00004846"/>
    </source>
</evidence>
<evidence type="ECO:0000259" key="16">
    <source>
        <dbReference type="Pfam" id="PF01756"/>
    </source>
</evidence>
<evidence type="ECO:0000259" key="18">
    <source>
        <dbReference type="Pfam" id="PF14749"/>
    </source>
</evidence>
<dbReference type="Proteomes" id="UP000214365">
    <property type="component" value="Unassembled WGS sequence"/>
</dbReference>
<dbReference type="GO" id="GO:0071949">
    <property type="term" value="F:FAD binding"/>
    <property type="evidence" value="ECO:0007669"/>
    <property type="project" value="InterPro"/>
</dbReference>
<feature type="domain" description="Acyl-CoA oxidase C-alpha1" evidence="19">
    <location>
        <begin position="290"/>
        <end position="471"/>
    </location>
</feature>
<dbReference type="InterPro" id="IPR046373">
    <property type="entry name" value="Acyl-CoA_Oxase/DH_mid-dom_sf"/>
</dbReference>
<dbReference type="Gene3D" id="1.20.140.10">
    <property type="entry name" value="Butyryl-CoA Dehydrogenase, subunit A, domain 3"/>
    <property type="match status" value="2"/>
</dbReference>
<comment type="cofactor">
    <cofactor evidence="2">
        <name>FAD</name>
        <dbReference type="ChEBI" id="CHEBI:57692"/>
    </cofactor>
</comment>
<dbReference type="InterPro" id="IPR002655">
    <property type="entry name" value="Acyl-CoA_oxidase_C"/>
</dbReference>
<dbReference type="InterPro" id="IPR012258">
    <property type="entry name" value="Acyl-CoA_oxidase"/>
</dbReference>
<dbReference type="InterPro" id="IPR055060">
    <property type="entry name" value="ACOX_C_alpha1"/>
</dbReference>
<dbReference type="RefSeq" id="XP_020116698.1">
    <property type="nucleotide sequence ID" value="XM_020263124.1"/>
</dbReference>
<evidence type="ECO:0000256" key="7">
    <source>
        <dbReference type="ARBA" id="ARBA00022827"/>
    </source>
</evidence>
<comment type="subcellular location">
    <subcellularLocation>
        <location evidence="3">Peroxisome</location>
    </subcellularLocation>
</comment>
<evidence type="ECO:0000256" key="11">
    <source>
        <dbReference type="ARBA" id="ARBA00023140"/>
    </source>
</evidence>
<evidence type="ECO:0000256" key="9">
    <source>
        <dbReference type="ARBA" id="ARBA00023002"/>
    </source>
</evidence>
<accession>A0A225ASZ7</accession>
<reference evidence="20 21" key="1">
    <citation type="submission" date="2015-06" db="EMBL/GenBank/DDBJ databases">
        <title>Talaromyces atroroseus IBT 11181 draft genome.</title>
        <authorList>
            <person name="Rasmussen K.B."/>
            <person name="Rasmussen S."/>
            <person name="Petersen B."/>
            <person name="Sicheritz-Ponten T."/>
            <person name="Mortensen U.H."/>
            <person name="Thrane U."/>
        </authorList>
    </citation>
    <scope>NUCLEOTIDE SEQUENCE [LARGE SCALE GENOMIC DNA]</scope>
    <source>
        <strain evidence="20 21">IBT 11181</strain>
    </source>
</reference>
<evidence type="ECO:0000256" key="13">
    <source>
        <dbReference type="PIRSR" id="PIRSR000168-1"/>
    </source>
</evidence>
<feature type="binding site" evidence="14">
    <location>
        <position position="192"/>
    </location>
    <ligand>
        <name>FAD</name>
        <dbReference type="ChEBI" id="CHEBI:57692"/>
    </ligand>
</feature>
<evidence type="ECO:0000256" key="3">
    <source>
        <dbReference type="ARBA" id="ARBA00004275"/>
    </source>
</evidence>
<dbReference type="Pfam" id="PF22924">
    <property type="entry name" value="ACOX_C_alpha1"/>
    <property type="match status" value="1"/>
</dbReference>
<dbReference type="GO" id="GO:0005777">
    <property type="term" value="C:peroxisome"/>
    <property type="evidence" value="ECO:0007669"/>
    <property type="project" value="UniProtKB-SubCell"/>
</dbReference>
<comment type="catalytic activity">
    <reaction evidence="1">
        <text>a 2,3-saturated acyl-CoA + O2 = a (2E)-enoyl-CoA + H2O2</text>
        <dbReference type="Rhea" id="RHEA:38959"/>
        <dbReference type="ChEBI" id="CHEBI:15379"/>
        <dbReference type="ChEBI" id="CHEBI:16240"/>
        <dbReference type="ChEBI" id="CHEBI:58856"/>
        <dbReference type="ChEBI" id="CHEBI:65111"/>
        <dbReference type="EC" id="1.3.3.6"/>
    </reaction>
</comment>
<dbReference type="OrthoDB" id="538336at2759"/>
<dbReference type="GO" id="GO:0033540">
    <property type="term" value="P:fatty acid beta-oxidation using acyl-CoA oxidase"/>
    <property type="evidence" value="ECO:0007669"/>
    <property type="project" value="UniProtKB-UniPathway"/>
</dbReference>
<evidence type="ECO:0000313" key="21">
    <source>
        <dbReference type="Proteomes" id="UP000214365"/>
    </source>
</evidence>
<keyword evidence="6 12" id="KW-0285">Flavoprotein</keyword>
<evidence type="ECO:0000256" key="1">
    <source>
        <dbReference type="ARBA" id="ARBA00001201"/>
    </source>
</evidence>
<keyword evidence="7 12" id="KW-0274">FAD</keyword>
<feature type="compositionally biased region" description="Low complexity" evidence="15">
    <location>
        <begin position="375"/>
        <end position="389"/>
    </location>
</feature>
<dbReference type="InterPro" id="IPR029320">
    <property type="entry name" value="Acyl-CoA_ox_N"/>
</dbReference>
<dbReference type="PIRSF" id="PIRSF000168">
    <property type="entry name" value="Acyl-CoA_oxidase"/>
    <property type="match status" value="1"/>
</dbReference>
<dbReference type="InterPro" id="IPR006091">
    <property type="entry name" value="Acyl-CoA_Oxase/DH_mid-dom"/>
</dbReference>
<comment type="caution">
    <text evidence="20">The sequence shown here is derived from an EMBL/GenBank/DDBJ whole genome shotgun (WGS) entry which is preliminary data.</text>
</comment>
<dbReference type="GO" id="GO:0055088">
    <property type="term" value="P:lipid homeostasis"/>
    <property type="evidence" value="ECO:0007669"/>
    <property type="project" value="TreeGrafter"/>
</dbReference>
<feature type="domain" description="Acyl-coenzyme A oxidase N-terminal" evidence="18">
    <location>
        <begin position="34"/>
        <end position="147"/>
    </location>
</feature>
<comment type="similarity">
    <text evidence="5 12">Belongs to the acyl-CoA oxidase family.</text>
</comment>
<dbReference type="InterPro" id="IPR036250">
    <property type="entry name" value="AcylCo_DH-like_C"/>
</dbReference>
<evidence type="ECO:0000256" key="12">
    <source>
        <dbReference type="PIRNR" id="PIRNR000168"/>
    </source>
</evidence>
<dbReference type="Pfam" id="PF02770">
    <property type="entry name" value="Acyl-CoA_dh_M"/>
    <property type="match status" value="1"/>
</dbReference>
<dbReference type="UniPathway" id="UPA00661"/>
<evidence type="ECO:0000256" key="14">
    <source>
        <dbReference type="PIRSR" id="PIRSR000168-2"/>
    </source>
</evidence>
<dbReference type="SUPFAM" id="SSF56645">
    <property type="entry name" value="Acyl-CoA dehydrogenase NM domain-like"/>
    <property type="match status" value="1"/>
</dbReference>
<comment type="pathway">
    <text evidence="4">Lipid metabolism; peroxisomal fatty acid beta-oxidation.</text>
</comment>
<feature type="region of interest" description="Disordered" evidence="15">
    <location>
        <begin position="1"/>
        <end position="21"/>
    </location>
</feature>
<keyword evidence="11" id="KW-0576">Peroxisome</keyword>
<dbReference type="FunFam" id="2.40.110.10:FF:000003">
    <property type="entry name" value="Acyl-coenzyme A oxidase"/>
    <property type="match status" value="1"/>
</dbReference>
<dbReference type="EMBL" id="LFMY01000014">
    <property type="protein sequence ID" value="OKL56577.1"/>
    <property type="molecule type" value="Genomic_DNA"/>
</dbReference>
<evidence type="ECO:0000256" key="2">
    <source>
        <dbReference type="ARBA" id="ARBA00001974"/>
    </source>
</evidence>
<feature type="region of interest" description="Disordered" evidence="15">
    <location>
        <begin position="373"/>
        <end position="394"/>
    </location>
</feature>
<dbReference type="STRING" id="1441469.A0A225ASZ7"/>
<dbReference type="Pfam" id="PF01756">
    <property type="entry name" value="ACOX"/>
    <property type="match status" value="1"/>
</dbReference>
<keyword evidence="21" id="KW-1185">Reference proteome</keyword>
<evidence type="ECO:0000256" key="15">
    <source>
        <dbReference type="SAM" id="MobiDB-lite"/>
    </source>
</evidence>
<evidence type="ECO:0000256" key="8">
    <source>
        <dbReference type="ARBA" id="ARBA00022832"/>
    </source>
</evidence>
<feature type="active site" description="Proton acceptor" evidence="13">
    <location>
        <position position="456"/>
    </location>
</feature>
<dbReference type="PANTHER" id="PTHR10909">
    <property type="entry name" value="ELECTRON TRANSPORT OXIDOREDUCTASE"/>
    <property type="match status" value="1"/>
</dbReference>
<dbReference type="FunFam" id="1.20.140.10:FF:000013">
    <property type="entry name" value="Acyl-coenzyme A oxidase"/>
    <property type="match status" value="1"/>
</dbReference>
<evidence type="ECO:0000256" key="10">
    <source>
        <dbReference type="ARBA" id="ARBA00023098"/>
    </source>
</evidence>
<evidence type="ECO:0000259" key="17">
    <source>
        <dbReference type="Pfam" id="PF02770"/>
    </source>
</evidence>
<dbReference type="PANTHER" id="PTHR10909:SF250">
    <property type="entry name" value="PEROXISOMAL ACYL-COENZYME A OXIDASE 1"/>
    <property type="match status" value="1"/>
</dbReference>
<dbReference type="GO" id="GO:0005504">
    <property type="term" value="F:fatty acid binding"/>
    <property type="evidence" value="ECO:0007669"/>
    <property type="project" value="TreeGrafter"/>
</dbReference>
<dbReference type="Pfam" id="PF14749">
    <property type="entry name" value="Acyl-CoA_ox_N"/>
    <property type="match status" value="1"/>
</dbReference>
<dbReference type="GeneID" id="31007818"/>
<feature type="domain" description="Acyl-CoA oxidase/dehydrogenase middle" evidence="17">
    <location>
        <begin position="149"/>
        <end position="257"/>
    </location>
</feature>
<evidence type="ECO:0000259" key="19">
    <source>
        <dbReference type="Pfam" id="PF22924"/>
    </source>
</evidence>
<feature type="binding site" evidence="14">
    <location>
        <position position="153"/>
    </location>
    <ligand>
        <name>FAD</name>
        <dbReference type="ChEBI" id="CHEBI:57692"/>
    </ligand>
</feature>
<dbReference type="Gene3D" id="2.40.110.10">
    <property type="entry name" value="Butyryl-CoA Dehydrogenase, subunit A, domain 2"/>
    <property type="match status" value="1"/>
</dbReference>
<evidence type="ECO:0000313" key="20">
    <source>
        <dbReference type="EMBL" id="OKL56577.1"/>
    </source>
</evidence>